<keyword evidence="3" id="KW-1185">Reference proteome</keyword>
<evidence type="ECO:0000313" key="2">
    <source>
        <dbReference type="EMBL" id="MFK2929986.1"/>
    </source>
</evidence>
<organism evidence="2 3">
    <name type="scientific">Dyella agri</name>
    <dbReference type="NCBI Taxonomy" id="1926869"/>
    <lineage>
        <taxon>Bacteria</taxon>
        <taxon>Pseudomonadati</taxon>
        <taxon>Pseudomonadota</taxon>
        <taxon>Gammaproteobacteria</taxon>
        <taxon>Lysobacterales</taxon>
        <taxon>Rhodanobacteraceae</taxon>
        <taxon>Dyella</taxon>
    </lineage>
</organism>
<keyword evidence="1" id="KW-0732">Signal</keyword>
<dbReference type="PROSITE" id="PS51257">
    <property type="entry name" value="PROKAR_LIPOPROTEIN"/>
    <property type="match status" value="1"/>
</dbReference>
<dbReference type="Proteomes" id="UP001620397">
    <property type="component" value="Unassembled WGS sequence"/>
</dbReference>
<accession>A0ABW8KEY1</accession>
<gene>
    <name evidence="2" type="ORF">ISP14_04190</name>
</gene>
<dbReference type="InterPro" id="IPR021109">
    <property type="entry name" value="Peptidase_aspartic_dom_sf"/>
</dbReference>
<evidence type="ECO:0000313" key="3">
    <source>
        <dbReference type="Proteomes" id="UP001620397"/>
    </source>
</evidence>
<comment type="caution">
    <text evidence="2">The sequence shown here is derived from an EMBL/GenBank/DDBJ whole genome shotgun (WGS) entry which is preliminary data.</text>
</comment>
<feature type="chain" id="PRO_5045301973" evidence="1">
    <location>
        <begin position="23"/>
        <end position="309"/>
    </location>
</feature>
<reference evidence="2 3" key="1">
    <citation type="submission" date="2020-10" db="EMBL/GenBank/DDBJ databases">
        <title>Phylogeny of dyella-like bacteria.</title>
        <authorList>
            <person name="Fu J."/>
        </authorList>
    </citation>
    <scope>NUCLEOTIDE SEQUENCE [LARGE SCALE GENOMIC DNA]</scope>
    <source>
        <strain evidence="2 3">DKC-1</strain>
    </source>
</reference>
<dbReference type="RefSeq" id="WP_404536481.1">
    <property type="nucleotide sequence ID" value="NZ_JADIKL010000002.1"/>
</dbReference>
<sequence>MRRRYSLAVLCMVAGLALSACAGGMQRSSPASADAAPEIIPFVLTAQNNMVVKAELNGTDSLDLMLHTAATDVTLTEEAVRRSTSLRFDRADSVKSWGGSETSRYSTGNRLRIAGREWKDVTVWEDKNSGHGTDGKFGLDLFRGKIVEIDFERRRIVLYERLPAEVAGFRKLAFEAHNGSMFVRADCVIDGVAYPHLFLLHSGYAGGVLLDDAFVAETGIDKKLRIVDETVLKDSFGHAIKVRKAVLPAFALGGTQLADVQAGFFAGQIGAQRMSVIGGDVLKRFNWIIDAAHGELYLRPVGAYGSQRS</sequence>
<dbReference type="EMBL" id="JADIKL010000002">
    <property type="protein sequence ID" value="MFK2929986.1"/>
    <property type="molecule type" value="Genomic_DNA"/>
</dbReference>
<evidence type="ECO:0000256" key="1">
    <source>
        <dbReference type="SAM" id="SignalP"/>
    </source>
</evidence>
<feature type="signal peptide" evidence="1">
    <location>
        <begin position="1"/>
        <end position="22"/>
    </location>
</feature>
<dbReference type="Gene3D" id="2.40.70.10">
    <property type="entry name" value="Acid Proteases"/>
    <property type="match status" value="2"/>
</dbReference>
<name>A0ABW8KEY1_9GAMM</name>
<protein>
    <submittedName>
        <fullName evidence="2">Uncharacterized protein</fullName>
    </submittedName>
</protein>
<proteinExistence type="predicted"/>